<dbReference type="InterPro" id="IPR027448">
    <property type="entry name" value="Short_tail_fibre_C"/>
</dbReference>
<dbReference type="InterPro" id="IPR044916">
    <property type="entry name" value="Short_tail_fibre_C_sf"/>
</dbReference>
<evidence type="ECO:0000313" key="5">
    <source>
        <dbReference type="Proteomes" id="UP000325316"/>
    </source>
</evidence>
<dbReference type="Pfam" id="PF14928">
    <property type="entry name" value="S_tail_recep_bd"/>
    <property type="match status" value="1"/>
</dbReference>
<dbReference type="GO" id="GO:0098024">
    <property type="term" value="C:virus tail, fiber"/>
    <property type="evidence" value="ECO:0007669"/>
    <property type="project" value="InterPro"/>
</dbReference>
<proteinExistence type="predicted"/>
<name>A0A5B9NMA9_9CAUD</name>
<dbReference type="SUPFAM" id="SSF88874">
    <property type="entry name" value="Receptor-binding domain of short tail fibre protein gp12"/>
    <property type="match status" value="1"/>
</dbReference>
<dbReference type="SUPFAM" id="SSF69349">
    <property type="entry name" value="Phage fibre proteins"/>
    <property type="match status" value="1"/>
</dbReference>
<evidence type="ECO:0000259" key="1">
    <source>
        <dbReference type="Pfam" id="PF07484"/>
    </source>
</evidence>
<dbReference type="InterPro" id="IPR037053">
    <property type="entry name" value="Phage_tail_collar_dom_sf"/>
</dbReference>
<evidence type="ECO:0000313" key="4">
    <source>
        <dbReference type="EMBL" id="QEG13220.1"/>
    </source>
</evidence>
<dbReference type="Pfam" id="PF07484">
    <property type="entry name" value="Collar"/>
    <property type="match status" value="1"/>
</dbReference>
<reference evidence="4 5" key="1">
    <citation type="submission" date="2019-04" db="EMBL/GenBank/DDBJ databases">
        <authorList>
            <person name="Anderson K.J."/>
            <person name="Thurgood T.L."/>
            <person name="Sharma R."/>
            <person name="Arens D.K."/>
            <person name="Kruger J.L."/>
            <person name="Thompson D.W."/>
            <person name="Casjens S."/>
            <person name="Grose J.H."/>
        </authorList>
    </citation>
    <scope>NUCLEOTIDE SEQUENCE [LARGE SCALE GENOMIC DNA]</scope>
</reference>
<evidence type="ECO:0000259" key="3">
    <source>
        <dbReference type="Pfam" id="PF14928"/>
    </source>
</evidence>
<dbReference type="GO" id="GO:0046872">
    <property type="term" value="F:metal ion binding"/>
    <property type="evidence" value="ECO:0007669"/>
    <property type="project" value="InterPro"/>
</dbReference>
<dbReference type="EMBL" id="MN013084">
    <property type="protein sequence ID" value="QEG13220.1"/>
    <property type="molecule type" value="Genomic_DNA"/>
</dbReference>
<accession>A0A5B9NMA9</accession>
<feature type="domain" description="Bacteriophage T4 Gp12" evidence="2">
    <location>
        <begin position="248"/>
        <end position="310"/>
    </location>
</feature>
<evidence type="ECO:0000259" key="2">
    <source>
        <dbReference type="Pfam" id="PF09089"/>
    </source>
</evidence>
<feature type="domain" description="Phage tail collar" evidence="1">
    <location>
        <begin position="333"/>
        <end position="391"/>
    </location>
</feature>
<dbReference type="Gene3D" id="3.90.1340.10">
    <property type="entry name" value="Phage tail collar domain"/>
    <property type="match status" value="1"/>
</dbReference>
<protein>
    <submittedName>
        <fullName evidence="4">Putative short tail fiber protein</fullName>
    </submittedName>
</protein>
<dbReference type="Proteomes" id="UP000325316">
    <property type="component" value="Segment"/>
</dbReference>
<dbReference type="Pfam" id="PF09089">
    <property type="entry name" value="gp12-short_mid"/>
    <property type="match status" value="1"/>
</dbReference>
<dbReference type="Gene3D" id="2.10.280.10">
    <property type="entry name" value="heat- and protease-stable fragment of the bacteriophage t4 short fibre, domain 1"/>
    <property type="match status" value="1"/>
</dbReference>
<sequence>MATNTLNHISDESKYKTFNPAGTSFPANITNVQSALAALKPIAVNGVPDATETVKGIIRIATQQEVNDGDSANTVVTPKTLKERLGNPQASTTVIGLTRYATTAEATAGSIGNAAVVPTGLKASIDNAFATRISKESVLGVIKIATIGMAEAGTDDTSAMTPLKTQRAIAKATAVLPVYGPATESVSGTVRIATNGQVAQGTLRDGYAVSPSGLASLTATSSRRGLARSATIAEVNANTAGDIFVTPNGLNQRVGTTSTKGLVKLTTTVGSGDANTALAYNADVVHTRGGQTINGNTTFGTARVNGRLDMGSGFINNQQIATVNMLVDSVPIGTIIMWPGNNPPSSDWMHCNGALLNKGDAQYSTLYSIIGTIYGGDATRFALPDMRGMFPRGVGKSNIMNQYSGNDSKGKPGLGAGCGNASLGQSMPQSVRKHKHESGWGEHHQRNEARNGCTVRNGYVGSNRTDYDNYKWFTNDGSEVEAANIRDSFGTMNTDGLMGDENRPWSIALNFVIKVR</sequence>
<gene>
    <name evidence="4" type="ORF">KAALPHA_202</name>
</gene>
<organism evidence="4 5">
    <name type="scientific">Klebsiella phage vB_KaeM_KaAlpha</name>
    <dbReference type="NCBI Taxonomy" id="2591367"/>
    <lineage>
        <taxon>Viruses</taxon>
        <taxon>Duplodnaviria</taxon>
        <taxon>Heunggongvirae</taxon>
        <taxon>Uroviricota</taxon>
        <taxon>Caudoviricetes</taxon>
        <taxon>Pantevenvirales</taxon>
        <taxon>Straboviridae</taxon>
        <taxon>Tevenvirinae</taxon>
        <taxon>Karamvirus</taxon>
        <taxon>Karamvirus pg7</taxon>
    </lineage>
</organism>
<dbReference type="Gene3D" id="4.10.1070.10">
    <property type="entry name" value="receptor-binding domain of the bacteriophage t4 short tail fibre, domain 2"/>
    <property type="match status" value="1"/>
</dbReference>
<feature type="domain" description="Short tail fibre protein C-terminal" evidence="3">
    <location>
        <begin position="428"/>
        <end position="515"/>
    </location>
</feature>
<dbReference type="InterPro" id="IPR015173">
    <property type="entry name" value="Phage_T4_Gp12"/>
</dbReference>
<dbReference type="InterPro" id="IPR011083">
    <property type="entry name" value="Phage_tail_collar_dom"/>
</dbReference>